<keyword evidence="2" id="KW-1185">Reference proteome</keyword>
<evidence type="ECO:0000313" key="1">
    <source>
        <dbReference type="EMBL" id="GFT42769.1"/>
    </source>
</evidence>
<proteinExistence type="predicted"/>
<sequence>MGLKSEYEIREEYIEGETIQQLYKQTDLKNTMYMAAEAWIILKVTTLGIAWNNFFPSNESITAPEKLLNSRFVSELSGLIQESSKLVKCDIGNIQDLHLKCLWHLVGKKEYQF</sequence>
<name>A0A8X6P0W7_NEPPI</name>
<accession>A0A8X6P0W7</accession>
<gene>
    <name evidence="1" type="ORF">NPIL_329651</name>
</gene>
<comment type="caution">
    <text evidence="1">The sequence shown here is derived from an EMBL/GenBank/DDBJ whole genome shotgun (WGS) entry which is preliminary data.</text>
</comment>
<organism evidence="1 2">
    <name type="scientific">Nephila pilipes</name>
    <name type="common">Giant wood spider</name>
    <name type="synonym">Nephila maculata</name>
    <dbReference type="NCBI Taxonomy" id="299642"/>
    <lineage>
        <taxon>Eukaryota</taxon>
        <taxon>Metazoa</taxon>
        <taxon>Ecdysozoa</taxon>
        <taxon>Arthropoda</taxon>
        <taxon>Chelicerata</taxon>
        <taxon>Arachnida</taxon>
        <taxon>Araneae</taxon>
        <taxon>Araneomorphae</taxon>
        <taxon>Entelegynae</taxon>
        <taxon>Araneoidea</taxon>
        <taxon>Nephilidae</taxon>
        <taxon>Nephila</taxon>
    </lineage>
</organism>
<protein>
    <submittedName>
        <fullName evidence="1">Uncharacterized protein</fullName>
    </submittedName>
</protein>
<dbReference type="EMBL" id="BMAW01063983">
    <property type="protein sequence ID" value="GFT42769.1"/>
    <property type="molecule type" value="Genomic_DNA"/>
</dbReference>
<reference evidence="1" key="1">
    <citation type="submission" date="2020-08" db="EMBL/GenBank/DDBJ databases">
        <title>Multicomponent nature underlies the extraordinary mechanical properties of spider dragline silk.</title>
        <authorList>
            <person name="Kono N."/>
            <person name="Nakamura H."/>
            <person name="Mori M."/>
            <person name="Yoshida Y."/>
            <person name="Ohtoshi R."/>
            <person name="Malay A.D."/>
            <person name="Moran D.A.P."/>
            <person name="Tomita M."/>
            <person name="Numata K."/>
            <person name="Arakawa K."/>
        </authorList>
    </citation>
    <scope>NUCLEOTIDE SEQUENCE</scope>
</reference>
<evidence type="ECO:0000313" key="2">
    <source>
        <dbReference type="Proteomes" id="UP000887013"/>
    </source>
</evidence>
<dbReference type="AlphaFoldDB" id="A0A8X6P0W7"/>
<dbReference type="Proteomes" id="UP000887013">
    <property type="component" value="Unassembled WGS sequence"/>
</dbReference>